<dbReference type="AlphaFoldDB" id="A0A6I4I469"/>
<dbReference type="OrthoDB" id="754294at2"/>
<reference evidence="2 3" key="1">
    <citation type="submission" date="2019-12" db="EMBL/GenBank/DDBJ databases">
        <title>Mucilaginibacter sp. HME9299 genome sequencing and assembly.</title>
        <authorList>
            <person name="Kang H."/>
            <person name="Kim H."/>
            <person name="Joh K."/>
        </authorList>
    </citation>
    <scope>NUCLEOTIDE SEQUENCE [LARGE SCALE GENOMIC DNA]</scope>
    <source>
        <strain evidence="2 3">HME9299</strain>
    </source>
</reference>
<dbReference type="RefSeq" id="WP_157539741.1">
    <property type="nucleotide sequence ID" value="NZ_WQLA01000001.1"/>
</dbReference>
<feature type="signal peptide" evidence="1">
    <location>
        <begin position="1"/>
        <end position="17"/>
    </location>
</feature>
<evidence type="ECO:0000256" key="1">
    <source>
        <dbReference type="SAM" id="SignalP"/>
    </source>
</evidence>
<dbReference type="PROSITE" id="PS51257">
    <property type="entry name" value="PROKAR_LIPOPROTEIN"/>
    <property type="match status" value="1"/>
</dbReference>
<comment type="caution">
    <text evidence="2">The sequence shown here is derived from an EMBL/GenBank/DDBJ whole genome shotgun (WGS) entry which is preliminary data.</text>
</comment>
<proteinExistence type="predicted"/>
<protein>
    <submittedName>
        <fullName evidence="2">DUF5025 domain-containing protein</fullName>
    </submittedName>
</protein>
<evidence type="ECO:0000313" key="3">
    <source>
        <dbReference type="Proteomes" id="UP000434850"/>
    </source>
</evidence>
<organism evidence="2 3">
    <name type="scientific">Mucilaginibacter aquatilis</name>
    <dbReference type="NCBI Taxonomy" id="1517760"/>
    <lineage>
        <taxon>Bacteria</taxon>
        <taxon>Pseudomonadati</taxon>
        <taxon>Bacteroidota</taxon>
        <taxon>Sphingobacteriia</taxon>
        <taxon>Sphingobacteriales</taxon>
        <taxon>Sphingobacteriaceae</taxon>
        <taxon>Mucilaginibacter</taxon>
    </lineage>
</organism>
<gene>
    <name evidence="2" type="ORF">GO816_02345</name>
</gene>
<name>A0A6I4I469_9SPHI</name>
<accession>A0A6I4I469</accession>
<evidence type="ECO:0000313" key="2">
    <source>
        <dbReference type="EMBL" id="MVN89955.1"/>
    </source>
</evidence>
<keyword evidence="1" id="KW-0732">Signal</keyword>
<dbReference type="Pfam" id="PF16428">
    <property type="entry name" value="DUF5025"/>
    <property type="match status" value="1"/>
</dbReference>
<feature type="chain" id="PRO_5026260572" evidence="1">
    <location>
        <begin position="18"/>
        <end position="193"/>
    </location>
</feature>
<keyword evidence="3" id="KW-1185">Reference proteome</keyword>
<sequence length="193" mass="21586">MISTRIALLNLSLSLFAALSITSCSKTKVTEPQQEEFVQHFKANIAGKEVSIENTRDRNRTQLTGQWTGLGNGDGTEREIYTVDVILPADISPIAAQARLRVQVENVKKGKFLITGENKDFPPYKSLISLRNSNVSYSANTAKKPFEVEITRYEYPYGSMVPYVGGKLNGILYNDKNLQDSIIIKDGTFEVRF</sequence>
<dbReference type="Proteomes" id="UP000434850">
    <property type="component" value="Unassembled WGS sequence"/>
</dbReference>
<dbReference type="InterPro" id="IPR032206">
    <property type="entry name" value="DUF5025"/>
</dbReference>
<dbReference type="EMBL" id="WQLA01000001">
    <property type="protein sequence ID" value="MVN89955.1"/>
    <property type="molecule type" value="Genomic_DNA"/>
</dbReference>